<evidence type="ECO:0000313" key="2">
    <source>
        <dbReference type="EMBL" id="MFC7422035.1"/>
    </source>
</evidence>
<comment type="caution">
    <text evidence="2">The sequence shown here is derived from an EMBL/GenBank/DDBJ whole genome shotgun (WGS) entry which is preliminary data.</text>
</comment>
<dbReference type="Pfam" id="PF03527">
    <property type="entry name" value="RHS"/>
    <property type="match status" value="1"/>
</dbReference>
<dbReference type="InterPro" id="IPR050708">
    <property type="entry name" value="T6SS_VgrG/RHS"/>
</dbReference>
<feature type="domain" description="RHS protein conserved region" evidence="1">
    <location>
        <begin position="39"/>
        <end position="70"/>
    </location>
</feature>
<dbReference type="NCBIfam" id="TIGR03696">
    <property type="entry name" value="Rhs_assc_core"/>
    <property type="match status" value="1"/>
</dbReference>
<accession>A0ABW2R2M7</accession>
<dbReference type="RefSeq" id="WP_380189790.1">
    <property type="nucleotide sequence ID" value="NZ_JBHTBQ010000044.1"/>
</dbReference>
<reference evidence="3" key="1">
    <citation type="journal article" date="2019" name="Int. J. Syst. Evol. Microbiol.">
        <title>The Global Catalogue of Microorganisms (GCM) 10K type strain sequencing project: providing services to taxonomists for standard genome sequencing and annotation.</title>
        <authorList>
            <consortium name="The Broad Institute Genomics Platform"/>
            <consortium name="The Broad Institute Genome Sequencing Center for Infectious Disease"/>
            <person name="Wu L."/>
            <person name="Ma J."/>
        </authorList>
    </citation>
    <scope>NUCLEOTIDE SEQUENCE [LARGE SCALE GENOMIC DNA]</scope>
    <source>
        <strain evidence="3">CCUG 62945</strain>
    </source>
</reference>
<dbReference type="PRINTS" id="PR00394">
    <property type="entry name" value="RHSPROTEIN"/>
</dbReference>
<sequence length="261" mass="29388">MIALEKTAEHTRHYLFEPNSFVPLAQIVSANDSEQEHTAYYHVDHLGTPQTLSDENGEIAWSAEYKAWGEAQVVISDAAKEAGINNPIRFQGQYFDEESGLHYNRHRYYDPEIGRFISSDPIGLTGGINTHAYAPNPVEWVDPLGLARIKNAVEGDRRHKEFNERIKAENPNATIQCECYLRDKNGKSVKDPDTNERRRVDTAVIENQTATTYEVTSPSANKLDQIAKEGRIRANGGEYIKDRSTGKLIKVNGISSVERLE</sequence>
<gene>
    <name evidence="2" type="ORF">ACFQNF_19435</name>
</gene>
<dbReference type="EMBL" id="JBHTBQ010000044">
    <property type="protein sequence ID" value="MFC7422035.1"/>
    <property type="molecule type" value="Genomic_DNA"/>
</dbReference>
<organism evidence="2 3">
    <name type="scientific">Iodobacter arcticus</name>
    <dbReference type="NCBI Taxonomy" id="590593"/>
    <lineage>
        <taxon>Bacteria</taxon>
        <taxon>Pseudomonadati</taxon>
        <taxon>Pseudomonadota</taxon>
        <taxon>Betaproteobacteria</taxon>
        <taxon>Neisseriales</taxon>
        <taxon>Chitinibacteraceae</taxon>
        <taxon>Iodobacter</taxon>
    </lineage>
</organism>
<evidence type="ECO:0000259" key="1">
    <source>
        <dbReference type="Pfam" id="PF03527"/>
    </source>
</evidence>
<dbReference type="Gene3D" id="2.180.10.10">
    <property type="entry name" value="RHS repeat-associated core"/>
    <property type="match status" value="1"/>
</dbReference>
<name>A0ABW2R2M7_9NEIS</name>
<evidence type="ECO:0000313" key="3">
    <source>
        <dbReference type="Proteomes" id="UP001596473"/>
    </source>
</evidence>
<dbReference type="PANTHER" id="PTHR32305:SF15">
    <property type="entry name" value="PROTEIN RHSA-RELATED"/>
    <property type="match status" value="1"/>
</dbReference>
<proteinExistence type="predicted"/>
<dbReference type="InterPro" id="IPR001826">
    <property type="entry name" value="RHS"/>
</dbReference>
<protein>
    <submittedName>
        <fullName evidence="2">RHS repeat domain-containing protein</fullName>
    </submittedName>
</protein>
<dbReference type="InterPro" id="IPR022385">
    <property type="entry name" value="Rhs_assc_core"/>
</dbReference>
<keyword evidence="3" id="KW-1185">Reference proteome</keyword>
<dbReference type="PANTHER" id="PTHR32305">
    <property type="match status" value="1"/>
</dbReference>
<dbReference type="Proteomes" id="UP001596473">
    <property type="component" value="Unassembled WGS sequence"/>
</dbReference>